<dbReference type="GeneID" id="69053215"/>
<name>O73963_PYRHO</name>
<proteinExistence type="predicted"/>
<dbReference type="KEGG" id="pho:PHS010"/>
<organism evidence="1 2">
    <name type="scientific">Pyrococcus horikoshii (strain ATCC 700860 / DSM 12428 / JCM 9974 / NBRC 100139 / OT-3)</name>
    <dbReference type="NCBI Taxonomy" id="70601"/>
    <lineage>
        <taxon>Archaea</taxon>
        <taxon>Methanobacteriati</taxon>
        <taxon>Methanobacteriota</taxon>
        <taxon>Thermococci</taxon>
        <taxon>Thermococcales</taxon>
        <taxon>Thermococcaceae</taxon>
        <taxon>Pyrococcus</taxon>
    </lineage>
</organism>
<dbReference type="RefSeq" id="WP_010884505.1">
    <property type="nucleotide sequence ID" value="NC_000961.1"/>
</dbReference>
<evidence type="ECO:0000313" key="2">
    <source>
        <dbReference type="Proteomes" id="UP000000752"/>
    </source>
</evidence>
<keyword evidence="2" id="KW-1185">Reference proteome</keyword>
<dbReference type="Proteomes" id="UP000000752">
    <property type="component" value="Chromosome"/>
</dbReference>
<reference evidence="1 2" key="1">
    <citation type="journal article" date="1998" name="DNA Res.">
        <title>Complete sequence and gene organization of the genome of a hyper-thermophilic archaebacterium, Pyrococcus horikoshii OT3.</title>
        <authorList>
            <person name="Kawarabayasi Y."/>
            <person name="Sawada M."/>
            <person name="Horikawa H."/>
            <person name="Haikawa Y."/>
            <person name="Hino Y."/>
            <person name="Yamamoto S."/>
            <person name="Sekine M."/>
            <person name="Baba S."/>
            <person name="Kosugi H."/>
            <person name="Hosoyama A."/>
            <person name="Nagai Y."/>
            <person name="Sakai M."/>
            <person name="Ogura K."/>
            <person name="Otuka R."/>
            <person name="Nakazawa H."/>
            <person name="Takamiya M."/>
            <person name="Ohfuku Y."/>
            <person name="Funahashi T."/>
            <person name="Tanaka T."/>
            <person name="Kudoh Y."/>
            <person name="Yamazaki J."/>
            <person name="Kushida N."/>
            <person name="Oguchi A."/>
            <person name="Aoki K."/>
            <person name="Nakamura Y."/>
            <person name="Robb T.F."/>
            <person name="Horikoshi K."/>
            <person name="Masuchi Y."/>
            <person name="Shizuya H."/>
            <person name="Kikuchi H."/>
        </authorList>
    </citation>
    <scope>NUCLEOTIDE SEQUENCE [LARGE SCALE GENOMIC DNA]</scope>
    <source>
        <strain evidence="2">ATCC 700860 / DSM 12428 / JCM 9974 / NBRC 100139 / OT-3</strain>
    </source>
</reference>
<gene>
    <name evidence="1" type="ORF">PHS010</name>
</gene>
<dbReference type="PIR" id="B71150">
    <property type="entry name" value="B71150"/>
</dbReference>
<sequence>MWAIKWIRQISMLLFSNLVISCLEFYVKIALLEEIEEILENAESWLIDQEKAKIVEGRALDLMDRG</sequence>
<dbReference type="PROSITE" id="PS51257">
    <property type="entry name" value="PROKAR_LIPOPROTEIN"/>
    <property type="match status" value="1"/>
</dbReference>
<dbReference type="AlphaFoldDB" id="O73963"/>
<accession>O73963</accession>
<dbReference type="EnsemblBacteria" id="BAA29487">
    <property type="protein sequence ID" value="BAA29487"/>
    <property type="gene ID" value="BAA29487"/>
</dbReference>
<evidence type="ECO:0000313" key="1">
    <source>
        <dbReference type="EMBL" id="BAA29487.1"/>
    </source>
</evidence>
<dbReference type="EMBL" id="BA000001">
    <property type="protein sequence ID" value="BAA29487.1"/>
    <property type="molecule type" value="Genomic_DNA"/>
</dbReference>
<protein>
    <submittedName>
        <fullName evidence="1">Uncharacterized protein</fullName>
    </submittedName>
</protein>